<keyword evidence="2" id="KW-0819">tRNA processing</keyword>
<dbReference type="Gene3D" id="3.30.230.10">
    <property type="match status" value="1"/>
</dbReference>
<feature type="non-terminal residue" evidence="7">
    <location>
        <position position="1"/>
    </location>
</feature>
<dbReference type="GO" id="GO:0000049">
    <property type="term" value="F:tRNA binding"/>
    <property type="evidence" value="ECO:0007669"/>
    <property type="project" value="InterPro"/>
</dbReference>
<dbReference type="NCBIfam" id="TIGR00188">
    <property type="entry name" value="rnpA"/>
    <property type="match status" value="1"/>
</dbReference>
<dbReference type="EMBL" id="UINC01001594">
    <property type="protein sequence ID" value="SUZ84504.1"/>
    <property type="molecule type" value="Genomic_DNA"/>
</dbReference>
<keyword evidence="6" id="KW-0694">RNA-binding</keyword>
<dbReference type="InterPro" id="IPR014721">
    <property type="entry name" value="Ribsml_uS5_D2-typ_fold_subgr"/>
</dbReference>
<gene>
    <name evidence="7" type="ORF">METZ01_LOCUS37358</name>
</gene>
<protein>
    <submittedName>
        <fullName evidence="7">Uncharacterized protein</fullName>
    </submittedName>
</protein>
<dbReference type="AlphaFoldDB" id="A0A381QZW2"/>
<dbReference type="GO" id="GO:0042781">
    <property type="term" value="F:3'-tRNA processing endoribonuclease activity"/>
    <property type="evidence" value="ECO:0007669"/>
    <property type="project" value="TreeGrafter"/>
</dbReference>
<comment type="function">
    <text evidence="1">RNaseP catalyzes the removal of the 5'-leader sequence from pre-tRNA to produce the mature 5'-terminus. It can also cleave other RNA substrates such as 4.5S RNA. The protein component plays an auxiliary but essential role in vivo by binding to the 5'-leader sequence and broadening the substrate specificity of the ribozyme.</text>
</comment>
<evidence type="ECO:0000256" key="4">
    <source>
        <dbReference type="ARBA" id="ARBA00022759"/>
    </source>
</evidence>
<evidence type="ECO:0000256" key="6">
    <source>
        <dbReference type="ARBA" id="ARBA00022884"/>
    </source>
</evidence>
<evidence type="ECO:0000313" key="7">
    <source>
        <dbReference type="EMBL" id="SUZ84504.1"/>
    </source>
</evidence>
<dbReference type="Pfam" id="PF00825">
    <property type="entry name" value="Ribonuclease_P"/>
    <property type="match status" value="1"/>
</dbReference>
<organism evidence="7">
    <name type="scientific">marine metagenome</name>
    <dbReference type="NCBI Taxonomy" id="408172"/>
    <lineage>
        <taxon>unclassified sequences</taxon>
        <taxon>metagenomes</taxon>
        <taxon>ecological metagenomes</taxon>
    </lineage>
</organism>
<dbReference type="InterPro" id="IPR020539">
    <property type="entry name" value="RNase_P_CS"/>
</dbReference>
<evidence type="ECO:0000256" key="2">
    <source>
        <dbReference type="ARBA" id="ARBA00022694"/>
    </source>
</evidence>
<dbReference type="GO" id="GO:0030677">
    <property type="term" value="C:ribonuclease P complex"/>
    <property type="evidence" value="ECO:0007669"/>
    <property type="project" value="TreeGrafter"/>
</dbReference>
<dbReference type="HAMAP" id="MF_00227">
    <property type="entry name" value="RNase_P"/>
    <property type="match status" value="1"/>
</dbReference>
<dbReference type="InterPro" id="IPR020568">
    <property type="entry name" value="Ribosomal_Su5_D2-typ_SF"/>
</dbReference>
<dbReference type="PANTHER" id="PTHR33992:SF1">
    <property type="entry name" value="RIBONUCLEASE P PROTEIN COMPONENT"/>
    <property type="match status" value="1"/>
</dbReference>
<dbReference type="GO" id="GO:0004526">
    <property type="term" value="F:ribonuclease P activity"/>
    <property type="evidence" value="ECO:0007669"/>
    <property type="project" value="InterPro"/>
</dbReference>
<evidence type="ECO:0000256" key="1">
    <source>
        <dbReference type="ARBA" id="ARBA00002663"/>
    </source>
</evidence>
<keyword evidence="5" id="KW-0378">Hydrolase</keyword>
<name>A0A381QZW2_9ZZZZ</name>
<evidence type="ECO:0000256" key="3">
    <source>
        <dbReference type="ARBA" id="ARBA00022722"/>
    </source>
</evidence>
<keyword evidence="3" id="KW-0540">Nuclease</keyword>
<dbReference type="InterPro" id="IPR000100">
    <property type="entry name" value="RNase_P"/>
</dbReference>
<accession>A0A381QZW2</accession>
<proteinExistence type="inferred from homology"/>
<keyword evidence="4" id="KW-0255">Endonuclease</keyword>
<evidence type="ECO:0000256" key="5">
    <source>
        <dbReference type="ARBA" id="ARBA00022801"/>
    </source>
</evidence>
<dbReference type="PANTHER" id="PTHR33992">
    <property type="entry name" value="RIBONUCLEASE P PROTEIN COMPONENT"/>
    <property type="match status" value="1"/>
</dbReference>
<dbReference type="SUPFAM" id="SSF54211">
    <property type="entry name" value="Ribosomal protein S5 domain 2-like"/>
    <property type="match status" value="1"/>
</dbReference>
<sequence>VQKGAKGWPYRSKPVRFGYGNSLRLTEKRHFDRVFRQASVRRAHPPLRLIAIPNAKTTPRLGIVVGKRALRRAVDRNRLKRAIRESFRNEQHRLPSMDIIIQAMPGKDGMNDSTEWANALSLLWKDLNGEG</sequence>
<reference evidence="7" key="1">
    <citation type="submission" date="2018-05" db="EMBL/GenBank/DDBJ databases">
        <authorList>
            <person name="Lanie J.A."/>
            <person name="Ng W.-L."/>
            <person name="Kazmierczak K.M."/>
            <person name="Andrzejewski T.M."/>
            <person name="Davidsen T.M."/>
            <person name="Wayne K.J."/>
            <person name="Tettelin H."/>
            <person name="Glass J.I."/>
            <person name="Rusch D."/>
            <person name="Podicherti R."/>
            <person name="Tsui H.-C.T."/>
            <person name="Winkler M.E."/>
        </authorList>
    </citation>
    <scope>NUCLEOTIDE SEQUENCE</scope>
</reference>
<dbReference type="PROSITE" id="PS00648">
    <property type="entry name" value="RIBONUCLEASE_P"/>
    <property type="match status" value="1"/>
</dbReference>